<dbReference type="Gene3D" id="3.40.50.1110">
    <property type="entry name" value="SGNH hydrolase"/>
    <property type="match status" value="1"/>
</dbReference>
<keyword evidence="2" id="KW-1133">Transmembrane helix</keyword>
<dbReference type="InterPro" id="IPR036514">
    <property type="entry name" value="SGNH_hydro_sf"/>
</dbReference>
<protein>
    <recommendedName>
        <fullName evidence="3">SGNH hydrolase-type esterase domain-containing protein</fullName>
    </recommendedName>
</protein>
<gene>
    <name evidence="4" type="primary">Mo06390</name>
    <name evidence="4" type="ORF">E5Q_06390</name>
</gene>
<dbReference type="HOGENOM" id="CLU_034125_1_0_1"/>
<dbReference type="InParanoid" id="G7EA27"/>
<name>G7EA27_MIXOS</name>
<dbReference type="eggNOG" id="ENOG502S0MI">
    <property type="taxonomic scope" value="Eukaryota"/>
</dbReference>
<evidence type="ECO:0000256" key="1">
    <source>
        <dbReference type="SAM" id="MobiDB-lite"/>
    </source>
</evidence>
<reference evidence="4 5" key="2">
    <citation type="journal article" date="2012" name="Open Biol.">
        <title>Characteristics of nucleosomes and linker DNA regions on the genome of the basidiomycete Mixia osmundae revealed by mono- and dinucleosome mapping.</title>
        <authorList>
            <person name="Nishida H."/>
            <person name="Kondo S."/>
            <person name="Matsumoto T."/>
            <person name="Suzuki Y."/>
            <person name="Yoshikawa H."/>
            <person name="Taylor T.D."/>
            <person name="Sugiyama J."/>
        </authorList>
    </citation>
    <scope>NUCLEOTIDE SEQUENCE [LARGE SCALE GENOMIC DNA]</scope>
    <source>
        <strain evidence="5">CBS 9802 / IAM 14324 / JCM 22182 / KY 12970</strain>
    </source>
</reference>
<dbReference type="RefSeq" id="XP_014566167.1">
    <property type="nucleotide sequence ID" value="XM_014710681.1"/>
</dbReference>
<feature type="transmembrane region" description="Helical" evidence="2">
    <location>
        <begin position="87"/>
        <end position="105"/>
    </location>
</feature>
<proteinExistence type="predicted"/>
<dbReference type="PANTHER" id="PTHR34407:SF1">
    <property type="entry name" value="SGNH HYDROLASE-TYPE ESTERASE DOMAIN-CONTAINING PROTEIN"/>
    <property type="match status" value="1"/>
</dbReference>
<sequence length="565" mass="62731">MTGYFASQTTAHSRTQSSMGAPRISYEDITLASPSSTAVGSPDEEKYPGATAADYADVEHHKLALQHRLVRLARGLRHERSFKRRPVVWLVALATMAFIIGAASTSHASRRAFTQALTDRTRQAIVRAGLNTPGYTTDESRQSCDLCSDDGNDELCTKYGTNNLRAALNYEGTSTRIRRMLARAEAGQAVKIVFLGGSVTAGHNADGPENVYTARFERWWRKTYANRNTQIINAAVPATSSAFFSHCFQAVAPVDADLYVIDLGVNDPARLLDYTQTHSENLYRTLLSLPHEPAVLTLSLLALSFETIASGAGLHLPISVYHDVPVVAPRNILLPAINRKPDEMVDHFFRSPVSGKTDLRHLNSRGHKVASDLLRVYFTRQSCFLRKGSETIRGTGFWSTEDYWSQVPRLKLVSQWDNYRVDKPVLSTCKLLTARYPDSVLLPHSLDGFYAWESSPEKKYFIADEPGSTISLPFTTGAQGNVYLNIFRSATYDLGRVQCWVDGHRAHSRTLYGTWDAVTNSTASEVVYQTEDMVPPGDHLLNCELLRPTVQHPGSHFRISGIVTS</sequence>
<reference evidence="4 5" key="1">
    <citation type="journal article" date="2011" name="J. Gen. Appl. Microbiol.">
        <title>Draft genome sequencing of the enigmatic basidiomycete Mixia osmundae.</title>
        <authorList>
            <person name="Nishida H."/>
            <person name="Nagatsuka Y."/>
            <person name="Sugiyama J."/>
        </authorList>
    </citation>
    <scope>NUCLEOTIDE SEQUENCE [LARGE SCALE GENOMIC DNA]</scope>
    <source>
        <strain evidence="5">CBS 9802 / IAM 14324 / JCM 22182 / KY 12970</strain>
    </source>
</reference>
<dbReference type="Pfam" id="PF13472">
    <property type="entry name" value="Lipase_GDSL_2"/>
    <property type="match status" value="1"/>
</dbReference>
<dbReference type="SUPFAM" id="SSF52266">
    <property type="entry name" value="SGNH hydrolase"/>
    <property type="match status" value="1"/>
</dbReference>
<comment type="caution">
    <text evidence="4">The sequence shown here is derived from an EMBL/GenBank/DDBJ whole genome shotgun (WGS) entry which is preliminary data.</text>
</comment>
<dbReference type="PANTHER" id="PTHR34407">
    <property type="entry name" value="EXPRESSED PROTEIN"/>
    <property type="match status" value="1"/>
</dbReference>
<dbReference type="EMBL" id="BABT02000229">
    <property type="protein sequence ID" value="GAA99687.1"/>
    <property type="molecule type" value="Genomic_DNA"/>
</dbReference>
<evidence type="ECO:0000259" key="3">
    <source>
        <dbReference type="Pfam" id="PF13472"/>
    </source>
</evidence>
<feature type="domain" description="SGNH hydrolase-type esterase" evidence="3">
    <location>
        <begin position="194"/>
        <end position="368"/>
    </location>
</feature>
<feature type="region of interest" description="Disordered" evidence="1">
    <location>
        <begin position="1"/>
        <end position="21"/>
    </location>
</feature>
<dbReference type="OrthoDB" id="544608at2759"/>
<dbReference type="Proteomes" id="UP000009131">
    <property type="component" value="Unassembled WGS sequence"/>
</dbReference>
<evidence type="ECO:0000313" key="5">
    <source>
        <dbReference type="Proteomes" id="UP000009131"/>
    </source>
</evidence>
<keyword evidence="2" id="KW-0472">Membrane</keyword>
<evidence type="ECO:0000313" key="4">
    <source>
        <dbReference type="EMBL" id="GAA99687.1"/>
    </source>
</evidence>
<dbReference type="AlphaFoldDB" id="G7EA27"/>
<dbReference type="InterPro" id="IPR013830">
    <property type="entry name" value="SGNH_hydro"/>
</dbReference>
<feature type="compositionally biased region" description="Polar residues" evidence="1">
    <location>
        <begin position="1"/>
        <end position="19"/>
    </location>
</feature>
<keyword evidence="2" id="KW-0812">Transmembrane</keyword>
<organism evidence="4 5">
    <name type="scientific">Mixia osmundae (strain CBS 9802 / IAM 14324 / JCM 22182 / KY 12970)</name>
    <dbReference type="NCBI Taxonomy" id="764103"/>
    <lineage>
        <taxon>Eukaryota</taxon>
        <taxon>Fungi</taxon>
        <taxon>Dikarya</taxon>
        <taxon>Basidiomycota</taxon>
        <taxon>Pucciniomycotina</taxon>
        <taxon>Mixiomycetes</taxon>
        <taxon>Mixiales</taxon>
        <taxon>Mixiaceae</taxon>
        <taxon>Mixia</taxon>
    </lineage>
</organism>
<dbReference type="CDD" id="cd00229">
    <property type="entry name" value="SGNH_hydrolase"/>
    <property type="match status" value="1"/>
</dbReference>
<accession>G7EA27</accession>
<evidence type="ECO:0000256" key="2">
    <source>
        <dbReference type="SAM" id="Phobius"/>
    </source>
</evidence>
<dbReference type="OMA" id="HINDVGH"/>
<keyword evidence="5" id="KW-1185">Reference proteome</keyword>